<dbReference type="KEGG" id="sre:PTSG_09986"/>
<evidence type="ECO:0000256" key="1">
    <source>
        <dbReference type="SAM" id="MobiDB-lite"/>
    </source>
</evidence>
<keyword evidence="2" id="KW-1133">Transmembrane helix</keyword>
<reference evidence="3" key="1">
    <citation type="submission" date="2009-08" db="EMBL/GenBank/DDBJ databases">
        <title>Annotation of Salpingoeca rosetta.</title>
        <authorList>
            <consortium name="The Broad Institute Genome Sequencing Platform"/>
            <person name="Russ C."/>
            <person name="Cuomo C."/>
            <person name="Burger G."/>
            <person name="Gray M.W."/>
            <person name="Holland P.W.H."/>
            <person name="King N."/>
            <person name="Lang F.B.F."/>
            <person name="Roger A.J."/>
            <person name="Ruiz-Trillo I."/>
            <person name="Young S.K."/>
            <person name="Zeng Q."/>
            <person name="Gargeya S."/>
            <person name="Alvarado L."/>
            <person name="Berlin A."/>
            <person name="Chapman S.B."/>
            <person name="Chen Z."/>
            <person name="Freedman E."/>
            <person name="Gellesch M."/>
            <person name="Goldberg J."/>
            <person name="Griggs A."/>
            <person name="Gujja S."/>
            <person name="Heilman E."/>
            <person name="Heiman D."/>
            <person name="Howarth C."/>
            <person name="Mehta T."/>
            <person name="Neiman D."/>
            <person name="Pearson M."/>
            <person name="Roberts A."/>
            <person name="Saif S."/>
            <person name="Shea T."/>
            <person name="Shenoy N."/>
            <person name="Sisk P."/>
            <person name="Stolte C."/>
            <person name="Sykes S."/>
            <person name="White J."/>
            <person name="Yandava C."/>
            <person name="Haas B."/>
            <person name="Nusbaum C."/>
            <person name="Birren B."/>
        </authorList>
    </citation>
    <scope>NUCLEOTIDE SEQUENCE [LARGE SCALE GENOMIC DNA]</scope>
    <source>
        <strain evidence="3">ATCC 50818</strain>
    </source>
</reference>
<feature type="transmembrane region" description="Helical" evidence="2">
    <location>
        <begin position="345"/>
        <end position="367"/>
    </location>
</feature>
<feature type="transmembrane region" description="Helical" evidence="2">
    <location>
        <begin position="218"/>
        <end position="239"/>
    </location>
</feature>
<dbReference type="OrthoDB" id="10585191at2759"/>
<keyword evidence="4" id="KW-1185">Reference proteome</keyword>
<keyword evidence="2" id="KW-0472">Membrane</keyword>
<evidence type="ECO:0000256" key="2">
    <source>
        <dbReference type="SAM" id="Phobius"/>
    </source>
</evidence>
<keyword evidence="2" id="KW-0812">Transmembrane</keyword>
<feature type="transmembrane region" description="Helical" evidence="2">
    <location>
        <begin position="245"/>
        <end position="270"/>
    </location>
</feature>
<evidence type="ECO:0000313" key="4">
    <source>
        <dbReference type="Proteomes" id="UP000007799"/>
    </source>
</evidence>
<dbReference type="GeneID" id="16069891"/>
<dbReference type="RefSeq" id="XP_004989347.1">
    <property type="nucleotide sequence ID" value="XM_004989290.1"/>
</dbReference>
<feature type="region of interest" description="Disordered" evidence="1">
    <location>
        <begin position="1"/>
        <end position="30"/>
    </location>
</feature>
<feature type="transmembrane region" description="Helical" evidence="2">
    <location>
        <begin position="178"/>
        <end position="197"/>
    </location>
</feature>
<sequence>MSTAAAASVNGGGDERSPLIQPRQQPQREANSGILDPELIFRRRVTRSWAISVAIVVCGICLLLAAIIQGAFTPVSSRHNVSDGSHPFTVRVVYLYMFVAGLGVISIISGTNMMRSLSDDSHRSRRKTLMWAAIDFHGTSSAGLALGAVSAVASLIAIVIFQDYDKGKVFQFNINETVGWMVIGSMVLLLLGLFSSAELDSRALMGHFTYRHMASTRAAAVIQGCFALQVLVMAIPLWVTSQLPNVLLVAGIVATMLAGILGLLSTAFILRFVNVDRWPRRACFRTLEHAWGLSVGAHCIGLIATGLHVYFSTQVVYQCLSDEHPHEFRPNCDGNAGVLGGLLPYIFNVVALVMMGITALVTTVRMATLAHDAAMGKFAESDEPAHVTDLARDLRPLGYGRVSQRLAEMDTDELARTCEEVIPGAAAHIQHAQISGFMLDLMLRGTQRPWTACAETVAVLQQLTGKPDLSSTDAARLLAHFHDQA</sequence>
<feature type="transmembrane region" description="Helical" evidence="2">
    <location>
        <begin position="88"/>
        <end position="108"/>
    </location>
</feature>
<accession>F2UNQ7</accession>
<feature type="transmembrane region" description="Helical" evidence="2">
    <location>
        <begin position="290"/>
        <end position="311"/>
    </location>
</feature>
<protein>
    <submittedName>
        <fullName evidence="3">Uncharacterized protein</fullName>
    </submittedName>
</protein>
<dbReference type="Proteomes" id="UP000007799">
    <property type="component" value="Unassembled WGS sequence"/>
</dbReference>
<dbReference type="InParanoid" id="F2UNQ7"/>
<dbReference type="EMBL" id="GL832984">
    <property type="protein sequence ID" value="EGD79262.1"/>
    <property type="molecule type" value="Genomic_DNA"/>
</dbReference>
<feature type="transmembrane region" description="Helical" evidence="2">
    <location>
        <begin position="49"/>
        <end position="68"/>
    </location>
</feature>
<evidence type="ECO:0000313" key="3">
    <source>
        <dbReference type="EMBL" id="EGD79262.1"/>
    </source>
</evidence>
<proteinExistence type="predicted"/>
<gene>
    <name evidence="3" type="ORF">PTSG_09986</name>
</gene>
<feature type="transmembrane region" description="Helical" evidence="2">
    <location>
        <begin position="129"/>
        <end position="158"/>
    </location>
</feature>
<dbReference type="AlphaFoldDB" id="F2UNQ7"/>
<name>F2UNQ7_SALR5</name>
<organism evidence="4">
    <name type="scientific">Salpingoeca rosetta (strain ATCC 50818 / BSB-021)</name>
    <dbReference type="NCBI Taxonomy" id="946362"/>
    <lineage>
        <taxon>Eukaryota</taxon>
        <taxon>Choanoflagellata</taxon>
        <taxon>Craspedida</taxon>
        <taxon>Salpingoecidae</taxon>
        <taxon>Salpingoeca</taxon>
    </lineage>
</organism>